<evidence type="ECO:0000313" key="3">
    <source>
        <dbReference type="EMBL" id="OGG57730.1"/>
    </source>
</evidence>
<dbReference type="InterPro" id="IPR028098">
    <property type="entry name" value="Glyco_trans_4-like_N"/>
</dbReference>
<dbReference type="CDD" id="cd03801">
    <property type="entry name" value="GT4_PimA-like"/>
    <property type="match status" value="1"/>
</dbReference>
<dbReference type="EMBL" id="MFKX01000014">
    <property type="protein sequence ID" value="OGG57730.1"/>
    <property type="molecule type" value="Genomic_DNA"/>
</dbReference>
<dbReference type="Pfam" id="PF13439">
    <property type="entry name" value="Glyco_transf_4"/>
    <property type="match status" value="1"/>
</dbReference>
<dbReference type="AlphaFoldDB" id="A0A1F6D8S0"/>
<name>A0A1F6D8S0_9BACT</name>
<evidence type="ECO:0000259" key="2">
    <source>
        <dbReference type="Pfam" id="PF13439"/>
    </source>
</evidence>
<dbReference type="Proteomes" id="UP000177958">
    <property type="component" value="Unassembled WGS sequence"/>
</dbReference>
<organism evidence="3 4">
    <name type="scientific">Candidatus Kaiserbacteria bacterium RIFCSPHIGHO2_01_FULL_55_17</name>
    <dbReference type="NCBI Taxonomy" id="1798484"/>
    <lineage>
        <taxon>Bacteria</taxon>
        <taxon>Candidatus Kaiseribacteriota</taxon>
    </lineage>
</organism>
<protein>
    <recommendedName>
        <fullName evidence="5">Glycosyl transferase family 1</fullName>
    </recommendedName>
</protein>
<dbReference type="SUPFAM" id="SSF53756">
    <property type="entry name" value="UDP-Glycosyltransferase/glycogen phosphorylase"/>
    <property type="match status" value="1"/>
</dbReference>
<dbReference type="Gene3D" id="3.40.50.2000">
    <property type="entry name" value="Glycogen Phosphorylase B"/>
    <property type="match status" value="2"/>
</dbReference>
<dbReference type="PANTHER" id="PTHR12526">
    <property type="entry name" value="GLYCOSYLTRANSFERASE"/>
    <property type="match status" value="1"/>
</dbReference>
<feature type="domain" description="Glycosyltransferase subfamily 4-like N-terminal" evidence="2">
    <location>
        <begin position="14"/>
        <end position="176"/>
    </location>
</feature>
<comment type="caution">
    <text evidence="3">The sequence shown here is derived from an EMBL/GenBank/DDBJ whole genome shotgun (WGS) entry which is preliminary data.</text>
</comment>
<reference evidence="3 4" key="1">
    <citation type="journal article" date="2016" name="Nat. Commun.">
        <title>Thousands of microbial genomes shed light on interconnected biogeochemical processes in an aquifer system.</title>
        <authorList>
            <person name="Anantharaman K."/>
            <person name="Brown C.T."/>
            <person name="Hug L.A."/>
            <person name="Sharon I."/>
            <person name="Castelle C.J."/>
            <person name="Probst A.J."/>
            <person name="Thomas B.C."/>
            <person name="Singh A."/>
            <person name="Wilkins M.J."/>
            <person name="Karaoz U."/>
            <person name="Brodie E.L."/>
            <person name="Williams K.H."/>
            <person name="Hubbard S.S."/>
            <person name="Banfield J.F."/>
        </authorList>
    </citation>
    <scope>NUCLEOTIDE SEQUENCE [LARGE SCALE GENOMIC DNA]</scope>
</reference>
<feature type="domain" description="Glycosyl transferase family 1" evidence="1">
    <location>
        <begin position="198"/>
        <end position="363"/>
    </location>
</feature>
<accession>A0A1F6D8S0</accession>
<gene>
    <name evidence="3" type="ORF">A2853_02790</name>
</gene>
<evidence type="ECO:0008006" key="5">
    <source>
        <dbReference type="Google" id="ProtNLM"/>
    </source>
</evidence>
<evidence type="ECO:0000313" key="4">
    <source>
        <dbReference type="Proteomes" id="UP000177958"/>
    </source>
</evidence>
<dbReference type="PANTHER" id="PTHR12526:SF635">
    <property type="entry name" value="GLYCOSYL TRANSFERASE GROUP 1"/>
    <property type="match status" value="1"/>
</dbReference>
<dbReference type="InterPro" id="IPR001296">
    <property type="entry name" value="Glyco_trans_1"/>
</dbReference>
<evidence type="ECO:0000259" key="1">
    <source>
        <dbReference type="Pfam" id="PF00534"/>
    </source>
</evidence>
<proteinExistence type="predicted"/>
<sequence length="394" mass="44152">MRIAMIHWAYPPVIGGVETHLSLLCPALVRMGHEVSILTGSHEGEPELSEDCGVRIRRVPLMNLNQLSEKDLSKISQEISNVISGFLDETKPDIIHTHNLHYFSEPHAHAVRSEGTRRGIPVINTAHNVWNDRLFIRLARSVKWDHVIAVSRFIKNALIGCGQPSEDITAIHHGIDGAPFFNARPEEAHVLYPVLRSRKVVFHPARMHCDKGSDIVIQAFRLVRQQIPDAFLVMAGTTDVVDWHNSQVEEIDYMRSLLEGFALQNDSLIDQYPIGRMPLMYAASSVVLYPSAFEEPFGLATIESMAAGKPIIVTPMGGMPEIIEPGVNGLIVPSRDPVALADATVQLLKDPKLSEQLAAKGREMFRERYGLDRMVHDTMSVYEKMLRGRKRRLS</sequence>
<dbReference type="Pfam" id="PF00534">
    <property type="entry name" value="Glycos_transf_1"/>
    <property type="match status" value="1"/>
</dbReference>
<dbReference type="GO" id="GO:0016757">
    <property type="term" value="F:glycosyltransferase activity"/>
    <property type="evidence" value="ECO:0007669"/>
    <property type="project" value="InterPro"/>
</dbReference>